<reference evidence="2 3" key="1">
    <citation type="submission" date="2014-02" db="EMBL/GenBank/DDBJ databases">
        <authorList>
            <person name="Sibley D."/>
            <person name="Venepally P."/>
            <person name="Karamycheva S."/>
            <person name="Hadjithomas M."/>
            <person name="Khan A."/>
            <person name="Brunk B."/>
            <person name="Roos D."/>
            <person name="Caler E."/>
            <person name="Lorenzi H."/>
        </authorList>
    </citation>
    <scope>NUCLEOTIDE SEQUENCE [LARGE SCALE GENOMIC DNA]</scope>
    <source>
        <strain evidence="2 3">GAB2-2007-GAL-DOM2</strain>
    </source>
</reference>
<dbReference type="Proteomes" id="UP000028837">
    <property type="component" value="Unassembled WGS sequence"/>
</dbReference>
<evidence type="ECO:0000313" key="2">
    <source>
        <dbReference type="EMBL" id="KFG29297.1"/>
    </source>
</evidence>
<feature type="non-terminal residue" evidence="2">
    <location>
        <position position="1"/>
    </location>
</feature>
<evidence type="ECO:0000313" key="3">
    <source>
        <dbReference type="Proteomes" id="UP000028837"/>
    </source>
</evidence>
<name>A0A086JAX9_TOXGO</name>
<protein>
    <submittedName>
        <fullName evidence="2">Uncharacterized protein</fullName>
    </submittedName>
</protein>
<feature type="non-terminal residue" evidence="2">
    <location>
        <position position="114"/>
    </location>
</feature>
<comment type="caution">
    <text evidence="2">The sequence shown here is derived from an EMBL/GenBank/DDBJ whole genome shotgun (WGS) entry which is preliminary data.</text>
</comment>
<feature type="compositionally biased region" description="Polar residues" evidence="1">
    <location>
        <begin position="50"/>
        <end position="63"/>
    </location>
</feature>
<gene>
    <name evidence="2" type="ORF">TGDOM2_401550</name>
</gene>
<evidence type="ECO:0000256" key="1">
    <source>
        <dbReference type="SAM" id="MobiDB-lite"/>
    </source>
</evidence>
<feature type="region of interest" description="Disordered" evidence="1">
    <location>
        <begin position="1"/>
        <end position="86"/>
    </location>
</feature>
<organism evidence="2 3">
    <name type="scientific">Toxoplasma gondii GAB2-2007-GAL-DOM2</name>
    <dbReference type="NCBI Taxonomy" id="1130820"/>
    <lineage>
        <taxon>Eukaryota</taxon>
        <taxon>Sar</taxon>
        <taxon>Alveolata</taxon>
        <taxon>Apicomplexa</taxon>
        <taxon>Conoidasida</taxon>
        <taxon>Coccidia</taxon>
        <taxon>Eucoccidiorida</taxon>
        <taxon>Eimeriorina</taxon>
        <taxon>Sarcocystidae</taxon>
        <taxon>Toxoplasma</taxon>
    </lineage>
</organism>
<sequence length="114" mass="12601">QIVLNPVTTHAFPRTSDAFRKPRPPSPPSRDTGLWPGHRRPGIRLPRRSWITSAASTESQAAKTRQPVAPRSPTSTPATPYSGRCPSCNSRFTLRTRRPIVVATQATSPDILRH</sequence>
<dbReference type="VEuPathDB" id="ToxoDB:TGDOM2_401550"/>
<feature type="compositionally biased region" description="Low complexity" evidence="1">
    <location>
        <begin position="67"/>
        <end position="82"/>
    </location>
</feature>
<accession>A0A086JAX9</accession>
<proteinExistence type="predicted"/>
<dbReference type="AlphaFoldDB" id="A0A086JAX9"/>
<dbReference type="EMBL" id="AHZU02001755">
    <property type="protein sequence ID" value="KFG29297.1"/>
    <property type="molecule type" value="Genomic_DNA"/>
</dbReference>
<feature type="compositionally biased region" description="Basic residues" evidence="1">
    <location>
        <begin position="37"/>
        <end position="47"/>
    </location>
</feature>